<dbReference type="STRING" id="60169.A0A1V6P6J1"/>
<accession>A0A1V6P6J1</accession>
<dbReference type="OrthoDB" id="203908at2759"/>
<evidence type="ECO:0000313" key="2">
    <source>
        <dbReference type="Proteomes" id="UP000191408"/>
    </source>
</evidence>
<comment type="caution">
    <text evidence="1">The sequence shown here is derived from an EMBL/GenBank/DDBJ whole genome shotgun (WGS) entry which is preliminary data.</text>
</comment>
<sequence>MKAIVIEKFGGPESLVIKDVPILESKQGEVGEWAEWMPISGTERVSTVSTIQEESLKKALLSQVSWAALDVLLTVATLNIPESESQMLLHSGQLQKNYGWQPSQHHMLWRAPVSFGIWRYQLRRMLLFRR</sequence>
<name>A0A1V6P6J1_PENPO</name>
<dbReference type="Proteomes" id="UP000191408">
    <property type="component" value="Unassembled WGS sequence"/>
</dbReference>
<gene>
    <name evidence="1" type="ORF">PENPOL_c001G04524</name>
</gene>
<reference evidence="2" key="1">
    <citation type="journal article" date="2017" name="Nat. Microbiol.">
        <title>Global analysis of biosynthetic gene clusters reveals vast potential of secondary metabolite production in Penicillium species.</title>
        <authorList>
            <person name="Nielsen J.C."/>
            <person name="Grijseels S."/>
            <person name="Prigent S."/>
            <person name="Ji B."/>
            <person name="Dainat J."/>
            <person name="Nielsen K.F."/>
            <person name="Frisvad J.C."/>
            <person name="Workman M."/>
            <person name="Nielsen J."/>
        </authorList>
    </citation>
    <scope>NUCLEOTIDE SEQUENCE [LARGE SCALE GENOMIC DNA]</scope>
    <source>
        <strain evidence="2">IBT 4502</strain>
    </source>
</reference>
<protein>
    <submittedName>
        <fullName evidence="1">Uncharacterized protein</fullName>
    </submittedName>
</protein>
<keyword evidence="2" id="KW-1185">Reference proteome</keyword>
<evidence type="ECO:0000313" key="1">
    <source>
        <dbReference type="EMBL" id="OQD72362.1"/>
    </source>
</evidence>
<organism evidence="1 2">
    <name type="scientific">Penicillium polonicum</name>
    <dbReference type="NCBI Taxonomy" id="60169"/>
    <lineage>
        <taxon>Eukaryota</taxon>
        <taxon>Fungi</taxon>
        <taxon>Dikarya</taxon>
        <taxon>Ascomycota</taxon>
        <taxon>Pezizomycotina</taxon>
        <taxon>Eurotiomycetes</taxon>
        <taxon>Eurotiomycetidae</taxon>
        <taxon>Eurotiales</taxon>
        <taxon>Aspergillaceae</taxon>
        <taxon>Penicillium</taxon>
    </lineage>
</organism>
<dbReference type="EMBL" id="MDYM01000001">
    <property type="protein sequence ID" value="OQD72362.1"/>
    <property type="molecule type" value="Genomic_DNA"/>
</dbReference>
<proteinExistence type="predicted"/>
<dbReference type="AlphaFoldDB" id="A0A1V6P6J1"/>